<accession>A0A6C0IEQ1</accession>
<dbReference type="EMBL" id="MN740164">
    <property type="protein sequence ID" value="QHT91239.1"/>
    <property type="molecule type" value="Genomic_DNA"/>
</dbReference>
<sequence>MLNSPYLPFDVLNIILEYDGRIKYSHTNGIYINIISKNDYRYNIVKLSINKKINILQHIETENLNYYLDIWLENKNIGLVYDFDWIYKFKIYHNLLYDIA</sequence>
<organism evidence="1">
    <name type="scientific">viral metagenome</name>
    <dbReference type="NCBI Taxonomy" id="1070528"/>
    <lineage>
        <taxon>unclassified sequences</taxon>
        <taxon>metagenomes</taxon>
        <taxon>organismal metagenomes</taxon>
    </lineage>
</organism>
<name>A0A6C0IEQ1_9ZZZZ</name>
<proteinExistence type="predicted"/>
<protein>
    <submittedName>
        <fullName evidence="1">Uncharacterized protein</fullName>
    </submittedName>
</protein>
<evidence type="ECO:0000313" key="1">
    <source>
        <dbReference type="EMBL" id="QHT91239.1"/>
    </source>
</evidence>
<dbReference type="AlphaFoldDB" id="A0A6C0IEQ1"/>
<reference evidence="1" key="1">
    <citation type="journal article" date="2020" name="Nature">
        <title>Giant virus diversity and host interactions through global metagenomics.</title>
        <authorList>
            <person name="Schulz F."/>
            <person name="Roux S."/>
            <person name="Paez-Espino D."/>
            <person name="Jungbluth S."/>
            <person name="Walsh D.A."/>
            <person name="Denef V.J."/>
            <person name="McMahon K.D."/>
            <person name="Konstantinidis K.T."/>
            <person name="Eloe-Fadrosh E.A."/>
            <person name="Kyrpides N.C."/>
            <person name="Woyke T."/>
        </authorList>
    </citation>
    <scope>NUCLEOTIDE SEQUENCE</scope>
    <source>
        <strain evidence="1">GVMAG-M-3300023184-72</strain>
    </source>
</reference>